<evidence type="ECO:0000256" key="9">
    <source>
        <dbReference type="SAM" id="Phobius"/>
    </source>
</evidence>
<feature type="transmembrane region" description="Helical" evidence="9">
    <location>
        <begin position="172"/>
        <end position="191"/>
    </location>
</feature>
<dbReference type="PANTHER" id="PTHR30472:SF24">
    <property type="entry name" value="FERRIC ENTEROBACTIN TRANSPORT SYSTEM PERMEASE PROTEIN FEPG"/>
    <property type="match status" value="1"/>
</dbReference>
<dbReference type="InterPro" id="IPR037294">
    <property type="entry name" value="ABC_BtuC-like"/>
</dbReference>
<feature type="region of interest" description="Disordered" evidence="8">
    <location>
        <begin position="1"/>
        <end position="20"/>
    </location>
</feature>
<dbReference type="EMBL" id="JBEPEK010000284">
    <property type="protein sequence ID" value="MER7183921.1"/>
    <property type="molecule type" value="Genomic_DNA"/>
</dbReference>
<dbReference type="PANTHER" id="PTHR30472">
    <property type="entry name" value="FERRIC ENTEROBACTIN TRANSPORT SYSTEM PERMEASE PROTEIN"/>
    <property type="match status" value="1"/>
</dbReference>
<proteinExistence type="inferred from homology"/>
<keyword evidence="7 9" id="KW-0472">Membrane</keyword>
<dbReference type="Gene3D" id="1.10.3470.10">
    <property type="entry name" value="ABC transporter involved in vitamin B12 uptake, BtuC"/>
    <property type="match status" value="1"/>
</dbReference>
<dbReference type="SUPFAM" id="SSF81345">
    <property type="entry name" value="ABC transporter involved in vitamin B12 uptake, BtuC"/>
    <property type="match status" value="1"/>
</dbReference>
<gene>
    <name evidence="10" type="ORF">ABT404_31360</name>
</gene>
<evidence type="ECO:0000256" key="3">
    <source>
        <dbReference type="ARBA" id="ARBA00022448"/>
    </source>
</evidence>
<comment type="subcellular location">
    <subcellularLocation>
        <location evidence="1">Cell membrane</location>
        <topology evidence="1">Multi-pass membrane protein</topology>
    </subcellularLocation>
</comment>
<feature type="transmembrane region" description="Helical" evidence="9">
    <location>
        <begin position="200"/>
        <end position="219"/>
    </location>
</feature>
<name>A0ABV1X4J7_9ACTN</name>
<organism evidence="10 11">
    <name type="scientific">Streptomyces hyaluromycini</name>
    <dbReference type="NCBI Taxonomy" id="1377993"/>
    <lineage>
        <taxon>Bacteria</taxon>
        <taxon>Bacillati</taxon>
        <taxon>Actinomycetota</taxon>
        <taxon>Actinomycetes</taxon>
        <taxon>Kitasatosporales</taxon>
        <taxon>Streptomycetaceae</taxon>
        <taxon>Streptomyces</taxon>
    </lineage>
</organism>
<evidence type="ECO:0000256" key="7">
    <source>
        <dbReference type="ARBA" id="ARBA00023136"/>
    </source>
</evidence>
<evidence type="ECO:0000256" key="1">
    <source>
        <dbReference type="ARBA" id="ARBA00004651"/>
    </source>
</evidence>
<evidence type="ECO:0000256" key="8">
    <source>
        <dbReference type="SAM" id="MobiDB-lite"/>
    </source>
</evidence>
<evidence type="ECO:0000256" key="4">
    <source>
        <dbReference type="ARBA" id="ARBA00022475"/>
    </source>
</evidence>
<feature type="transmembrane region" description="Helical" evidence="9">
    <location>
        <begin position="115"/>
        <end position="133"/>
    </location>
</feature>
<reference evidence="10 11" key="1">
    <citation type="submission" date="2024-06" db="EMBL/GenBank/DDBJ databases">
        <title>The Natural Products Discovery Center: Release of the First 8490 Sequenced Strains for Exploring Actinobacteria Biosynthetic Diversity.</title>
        <authorList>
            <person name="Kalkreuter E."/>
            <person name="Kautsar S.A."/>
            <person name="Yang D."/>
            <person name="Bader C.D."/>
            <person name="Teijaro C.N."/>
            <person name="Fluegel L."/>
            <person name="Davis C.M."/>
            <person name="Simpson J.R."/>
            <person name="Lauterbach L."/>
            <person name="Steele A.D."/>
            <person name="Gui C."/>
            <person name="Meng S."/>
            <person name="Li G."/>
            <person name="Viehrig K."/>
            <person name="Ye F."/>
            <person name="Su P."/>
            <person name="Kiefer A.F."/>
            <person name="Nichols A."/>
            <person name="Cepeda A.J."/>
            <person name="Yan W."/>
            <person name="Fan B."/>
            <person name="Jiang Y."/>
            <person name="Adhikari A."/>
            <person name="Zheng C.-J."/>
            <person name="Schuster L."/>
            <person name="Cowan T.M."/>
            <person name="Smanski M.J."/>
            <person name="Chevrette M.G."/>
            <person name="De Carvalho L.P.S."/>
            <person name="Shen B."/>
        </authorList>
    </citation>
    <scope>NUCLEOTIDE SEQUENCE [LARGE SCALE GENOMIC DNA]</scope>
    <source>
        <strain evidence="10 11">NPDC000234</strain>
    </source>
</reference>
<keyword evidence="6 9" id="KW-1133">Transmembrane helix</keyword>
<evidence type="ECO:0000313" key="11">
    <source>
        <dbReference type="Proteomes" id="UP001474181"/>
    </source>
</evidence>
<dbReference type="Proteomes" id="UP001474181">
    <property type="component" value="Unassembled WGS sequence"/>
</dbReference>
<comment type="caution">
    <text evidence="10">The sequence shown here is derived from an EMBL/GenBank/DDBJ whole genome shotgun (WGS) entry which is preliminary data.</text>
</comment>
<dbReference type="InterPro" id="IPR000522">
    <property type="entry name" value="ABC_transptr_permease_BtuC"/>
</dbReference>
<keyword evidence="3" id="KW-0813">Transport</keyword>
<dbReference type="Pfam" id="PF01032">
    <property type="entry name" value="FecCD"/>
    <property type="match status" value="1"/>
</dbReference>
<evidence type="ECO:0000256" key="2">
    <source>
        <dbReference type="ARBA" id="ARBA00007935"/>
    </source>
</evidence>
<feature type="transmembrane region" description="Helical" evidence="9">
    <location>
        <begin position="246"/>
        <end position="264"/>
    </location>
</feature>
<evidence type="ECO:0000313" key="10">
    <source>
        <dbReference type="EMBL" id="MER7183921.1"/>
    </source>
</evidence>
<comment type="similarity">
    <text evidence="2">Belongs to the binding-protein-dependent transport system permease family. FecCD subfamily.</text>
</comment>
<feature type="non-terminal residue" evidence="10">
    <location>
        <position position="279"/>
    </location>
</feature>
<dbReference type="RefSeq" id="WP_350785627.1">
    <property type="nucleotide sequence ID" value="NZ_JBEPEK010000284.1"/>
</dbReference>
<accession>A0ABV1X4J7</accession>
<evidence type="ECO:0000256" key="5">
    <source>
        <dbReference type="ARBA" id="ARBA00022692"/>
    </source>
</evidence>
<feature type="transmembrane region" description="Helical" evidence="9">
    <location>
        <begin position="145"/>
        <end position="166"/>
    </location>
</feature>
<sequence length="279" mass="28465">MSLTGAGRVPLRPPVPPQRHDCPQLCSPVRGAGNCAISPHRPAVVVLRPHPRFSLVLHRRSILVALALLGLLAVAMTASASLGQTYISPADVWRTLRGAPTPYDLVVNELRVPRIVLGALVGCSLGLAGALVQTVTRNPLASPDVIGVGHGAAAATVLALATGAVASPAAMPAVSVAGGLGAAALVYVLAWRHGMQPSRFVLTGVGIGVALSAVVQLYLTDSELDAAEQVKLWLTGSLNGRGWEQAGPLAVVLVLALPALVWAARAARPLGLDADTAAA</sequence>
<keyword evidence="11" id="KW-1185">Reference proteome</keyword>
<feature type="transmembrane region" description="Helical" evidence="9">
    <location>
        <begin position="62"/>
        <end position="87"/>
    </location>
</feature>
<keyword evidence="4" id="KW-1003">Cell membrane</keyword>
<dbReference type="CDD" id="cd06550">
    <property type="entry name" value="TM_ABC_iron-siderophores_like"/>
    <property type="match status" value="1"/>
</dbReference>
<protein>
    <submittedName>
        <fullName evidence="10">Iron ABC transporter permease</fullName>
    </submittedName>
</protein>
<evidence type="ECO:0000256" key="6">
    <source>
        <dbReference type="ARBA" id="ARBA00022989"/>
    </source>
</evidence>
<keyword evidence="5 9" id="KW-0812">Transmembrane</keyword>